<feature type="region of interest" description="Disordered" evidence="4">
    <location>
        <begin position="739"/>
        <end position="765"/>
    </location>
</feature>
<dbReference type="InterPro" id="IPR001138">
    <property type="entry name" value="Zn2Cys6_DnaBD"/>
</dbReference>
<feature type="compositionally biased region" description="Low complexity" evidence="4">
    <location>
        <begin position="742"/>
        <end position="761"/>
    </location>
</feature>
<dbReference type="InterPro" id="IPR050613">
    <property type="entry name" value="Sec_Metabolite_Reg"/>
</dbReference>
<dbReference type="GO" id="GO:0006351">
    <property type="term" value="P:DNA-templated transcription"/>
    <property type="evidence" value="ECO:0007669"/>
    <property type="project" value="InterPro"/>
</dbReference>
<evidence type="ECO:0000256" key="4">
    <source>
        <dbReference type="SAM" id="MobiDB-lite"/>
    </source>
</evidence>
<evidence type="ECO:0000256" key="2">
    <source>
        <dbReference type="ARBA" id="ARBA00022723"/>
    </source>
</evidence>
<dbReference type="SUPFAM" id="SSF57701">
    <property type="entry name" value="Zn2/Cys6 DNA-binding domain"/>
    <property type="match status" value="1"/>
</dbReference>
<proteinExistence type="predicted"/>
<dbReference type="Pfam" id="PF00172">
    <property type="entry name" value="Zn_clus"/>
    <property type="match status" value="1"/>
</dbReference>
<dbReference type="SMART" id="SM00066">
    <property type="entry name" value="GAL4"/>
    <property type="match status" value="1"/>
</dbReference>
<keyword evidence="3" id="KW-0539">Nucleus</keyword>
<evidence type="ECO:0000256" key="1">
    <source>
        <dbReference type="ARBA" id="ARBA00004123"/>
    </source>
</evidence>
<dbReference type="GO" id="GO:0000981">
    <property type="term" value="F:DNA-binding transcription factor activity, RNA polymerase II-specific"/>
    <property type="evidence" value="ECO:0007669"/>
    <property type="project" value="InterPro"/>
</dbReference>
<dbReference type="EMBL" id="JAACJN010000080">
    <property type="protein sequence ID" value="KAF5378005.1"/>
    <property type="molecule type" value="Genomic_DNA"/>
</dbReference>
<dbReference type="PROSITE" id="PS50048">
    <property type="entry name" value="ZN2_CY6_FUNGAL_2"/>
    <property type="match status" value="1"/>
</dbReference>
<dbReference type="Pfam" id="PF04082">
    <property type="entry name" value="Fungal_trans"/>
    <property type="match status" value="1"/>
</dbReference>
<feature type="region of interest" description="Disordered" evidence="4">
    <location>
        <begin position="108"/>
        <end position="160"/>
    </location>
</feature>
<gene>
    <name evidence="7" type="ORF">D9757_009857</name>
</gene>
<protein>
    <recommendedName>
        <fullName evidence="6">Zn(2)-C6 fungal-type domain-containing protein</fullName>
    </recommendedName>
</protein>
<keyword evidence="5" id="KW-1133">Transmembrane helix</keyword>
<name>A0A8H5M1N6_9AGAR</name>
<dbReference type="AlphaFoldDB" id="A0A8H5M1N6"/>
<comment type="subcellular location">
    <subcellularLocation>
        <location evidence="1">Nucleus</location>
    </subcellularLocation>
</comment>
<feature type="transmembrane region" description="Helical" evidence="5">
    <location>
        <begin position="631"/>
        <end position="653"/>
    </location>
</feature>
<dbReference type="PROSITE" id="PS00463">
    <property type="entry name" value="ZN2_CY6_FUNGAL_1"/>
    <property type="match status" value="1"/>
</dbReference>
<dbReference type="CDD" id="cd12148">
    <property type="entry name" value="fungal_TF_MHR"/>
    <property type="match status" value="1"/>
</dbReference>
<evidence type="ECO:0000313" key="8">
    <source>
        <dbReference type="Proteomes" id="UP000518752"/>
    </source>
</evidence>
<dbReference type="GO" id="GO:0008270">
    <property type="term" value="F:zinc ion binding"/>
    <property type="evidence" value="ECO:0007669"/>
    <property type="project" value="InterPro"/>
</dbReference>
<organism evidence="7 8">
    <name type="scientific">Collybiopsis confluens</name>
    <dbReference type="NCBI Taxonomy" id="2823264"/>
    <lineage>
        <taxon>Eukaryota</taxon>
        <taxon>Fungi</taxon>
        <taxon>Dikarya</taxon>
        <taxon>Basidiomycota</taxon>
        <taxon>Agaricomycotina</taxon>
        <taxon>Agaricomycetes</taxon>
        <taxon>Agaricomycetidae</taxon>
        <taxon>Agaricales</taxon>
        <taxon>Marasmiineae</taxon>
        <taxon>Omphalotaceae</taxon>
        <taxon>Collybiopsis</taxon>
    </lineage>
</organism>
<evidence type="ECO:0000313" key="7">
    <source>
        <dbReference type="EMBL" id="KAF5378005.1"/>
    </source>
</evidence>
<comment type="caution">
    <text evidence="7">The sequence shown here is derived from an EMBL/GenBank/DDBJ whole genome shotgun (WGS) entry which is preliminary data.</text>
</comment>
<evidence type="ECO:0000256" key="3">
    <source>
        <dbReference type="ARBA" id="ARBA00023242"/>
    </source>
</evidence>
<evidence type="ECO:0000256" key="5">
    <source>
        <dbReference type="SAM" id="Phobius"/>
    </source>
</evidence>
<dbReference type="Gene3D" id="4.10.240.10">
    <property type="entry name" value="Zn(2)-C6 fungal-type DNA-binding domain"/>
    <property type="match status" value="1"/>
</dbReference>
<evidence type="ECO:0000259" key="6">
    <source>
        <dbReference type="PROSITE" id="PS50048"/>
    </source>
</evidence>
<dbReference type="SMART" id="SM00906">
    <property type="entry name" value="Fungal_trans"/>
    <property type="match status" value="1"/>
</dbReference>
<sequence length="926" mass="103173">MSDSRTCSRPIQSCYQCRKRKIKCNRAYPCAPCLLRGEGDVCREVDRNQSRFVRSINEITPGVTPLNSSSKSTSETLDDVLHRVTVLERVVSRLSKLLPPELVASGLAESDTSSSIAMSPSSSTSKSQLKDGPNTPESTLTGNEFDAGKPKSAIRSSYGSVSNDEEAAMMLEDFAMGHRVNRSRAAQDLHQRPPETYSYANTASYGPQGLAYREMYDKSMHSIPTPISAIDSFTPQLGLPDRHPLSLLVDPTTNVIGRLVSILPNQTQCAILIQFYFERLEWYSKVLHAPSFLSDANQLINQVSMAMNVDWDPSILAHISVPYLSVYFMVLCLSLHLIEPEICRRLNVGPGHALELSKKMYNAAQACFHVSDFMGNHSLEALQCLILMGVYQQNLDEADSHWALLGSAIKMAQNLGISRLGSESITKTYSGIWKSVVKREVARRIWWSLIFNDWSHAAAHNGAYSVHPSQNHTAFPANVNDDDLVDGFPLKERPTTEYTEMTLSLTRFRFVEIYREIVDNMQTPTGYEFVTEMDAKLRKMQEEIPRFFQEGDSTGCSPYATGGSYQPVDGVKRLELTLCLVMAETRRLRLHRPYLFKGYKDRRYAKSREQCINSARTVLNLLKSNNEQSAVLLKWWMILFYGFAAASAVVLFIDLCHYKADEGPDLEQRRTELREALDLFKAVEHISTVSRNAIALLEGLMGVEPDIPSKPSKKRGASSLEGGEHFGQVVKRMIIDAHRTASSPGSQSSGSFGSPASNPSSKLQSPARANMILHQRSRSDSHAVSNFSPAAAINEYAPRISVPAEHARSYSASSQWSTSSMDQSLTPNFMLLPPSEHNQGSQRGQEKNVVQEINPSSPSGLGWGLPGRDVLAPAILFRESDMFEAGMRELDDATMSELGQLLWSDENLGYRRDTGRDSTWNTTHFV</sequence>
<dbReference type="GO" id="GO:0005634">
    <property type="term" value="C:nucleus"/>
    <property type="evidence" value="ECO:0007669"/>
    <property type="project" value="UniProtKB-SubCell"/>
</dbReference>
<dbReference type="Proteomes" id="UP000518752">
    <property type="component" value="Unassembled WGS sequence"/>
</dbReference>
<dbReference type="InterPro" id="IPR036864">
    <property type="entry name" value="Zn2-C6_fun-type_DNA-bd_sf"/>
</dbReference>
<accession>A0A8H5M1N6</accession>
<keyword evidence="8" id="KW-1185">Reference proteome</keyword>
<keyword evidence="5" id="KW-0812">Transmembrane</keyword>
<feature type="domain" description="Zn(2)-C6 fungal-type" evidence="6">
    <location>
        <begin position="13"/>
        <end position="44"/>
    </location>
</feature>
<feature type="compositionally biased region" description="Low complexity" evidence="4">
    <location>
        <begin position="110"/>
        <end position="127"/>
    </location>
</feature>
<feature type="region of interest" description="Disordered" evidence="4">
    <location>
        <begin position="835"/>
        <end position="864"/>
    </location>
</feature>
<reference evidence="7 8" key="1">
    <citation type="journal article" date="2020" name="ISME J.">
        <title>Uncovering the hidden diversity of litter-decomposition mechanisms in mushroom-forming fungi.</title>
        <authorList>
            <person name="Floudas D."/>
            <person name="Bentzer J."/>
            <person name="Ahren D."/>
            <person name="Johansson T."/>
            <person name="Persson P."/>
            <person name="Tunlid A."/>
        </authorList>
    </citation>
    <scope>NUCLEOTIDE SEQUENCE [LARGE SCALE GENOMIC DNA]</scope>
    <source>
        <strain evidence="7 8">CBS 406.79</strain>
    </source>
</reference>
<keyword evidence="5" id="KW-0472">Membrane</keyword>
<dbReference type="OrthoDB" id="3364175at2759"/>
<dbReference type="PANTHER" id="PTHR31001:SF76">
    <property type="entry name" value="ZN(2)-C6 FUNGAL-TYPE DOMAIN-CONTAINING PROTEIN"/>
    <property type="match status" value="1"/>
</dbReference>
<feature type="transmembrane region" description="Helical" evidence="5">
    <location>
        <begin position="315"/>
        <end position="338"/>
    </location>
</feature>
<dbReference type="CDD" id="cd00067">
    <property type="entry name" value="GAL4"/>
    <property type="match status" value="1"/>
</dbReference>
<dbReference type="InterPro" id="IPR007219">
    <property type="entry name" value="XnlR_reg_dom"/>
</dbReference>
<dbReference type="PANTHER" id="PTHR31001">
    <property type="entry name" value="UNCHARACTERIZED TRANSCRIPTIONAL REGULATORY PROTEIN"/>
    <property type="match status" value="1"/>
</dbReference>
<dbReference type="GO" id="GO:0003677">
    <property type="term" value="F:DNA binding"/>
    <property type="evidence" value="ECO:0007669"/>
    <property type="project" value="InterPro"/>
</dbReference>
<keyword evidence="2" id="KW-0479">Metal-binding</keyword>